<keyword evidence="3" id="KW-1185">Reference proteome</keyword>
<name>A0A0G4KAU9_9SPIR</name>
<sequence length="135" mass="16026">MNKKSKNHKQLEALEKNNNNEATIEIRKLLNNNNLFADIREYDAAVYIEYYINGKRRYDEVIGAHIKDNKTVCNYPVYSTYISDETNKEFMAHYAVLLKLSSKILEKDTIRNKINKILTRYMNKIKYEIDNLKVL</sequence>
<evidence type="ECO:0000313" key="2">
    <source>
        <dbReference type="EMBL" id="CRF35851.1"/>
    </source>
</evidence>
<dbReference type="Proteomes" id="UP000043763">
    <property type="component" value="Unassembled WGS sequence"/>
</dbReference>
<evidence type="ECO:0000313" key="1">
    <source>
        <dbReference type="EMBL" id="CRF35386.1"/>
    </source>
</evidence>
<accession>A0A0G4KAU9</accession>
<organism evidence="2 3">
    <name type="scientific">Brachyspira suanatina</name>
    <dbReference type="NCBI Taxonomy" id="381802"/>
    <lineage>
        <taxon>Bacteria</taxon>
        <taxon>Pseudomonadati</taxon>
        <taxon>Spirochaetota</taxon>
        <taxon>Spirochaetia</taxon>
        <taxon>Brachyspirales</taxon>
        <taxon>Brachyspiraceae</taxon>
        <taxon>Brachyspira</taxon>
    </lineage>
</organism>
<evidence type="ECO:0000313" key="3">
    <source>
        <dbReference type="Proteomes" id="UP000043763"/>
    </source>
</evidence>
<gene>
    <name evidence="1" type="ORF">BRSU_2622</name>
    <name evidence="2" type="ORF">BRSU_2878</name>
</gene>
<proteinExistence type="predicted"/>
<reference evidence="2 3" key="1">
    <citation type="submission" date="2015-04" db="EMBL/GenBank/DDBJ databases">
        <authorList>
            <person name="Mushtaq Mamoona"/>
        </authorList>
    </citation>
    <scope>NUCLEOTIDE SEQUENCE [LARGE SCALE GENOMIC DNA]</scope>
    <source>
        <strain evidence="2 3">AN4859/03</strain>
    </source>
</reference>
<dbReference type="RefSeq" id="WP_047104462.1">
    <property type="nucleotide sequence ID" value="NZ_CVLB01000003.1"/>
</dbReference>
<dbReference type="EMBL" id="CVLB01000003">
    <property type="protein sequence ID" value="CRF35386.1"/>
    <property type="molecule type" value="Genomic_DNA"/>
</dbReference>
<dbReference type="EMBL" id="CVLB01000031">
    <property type="protein sequence ID" value="CRF35851.1"/>
    <property type="molecule type" value="Genomic_DNA"/>
</dbReference>
<dbReference type="OrthoDB" id="9918777at2"/>
<dbReference type="AlphaFoldDB" id="A0A0G4KAU9"/>
<protein>
    <submittedName>
        <fullName evidence="2">Uncharacterized protein</fullName>
    </submittedName>
</protein>